<comment type="caution">
    <text evidence="2">The sequence shown here is derived from an EMBL/GenBank/DDBJ whole genome shotgun (WGS) entry which is preliminary data.</text>
</comment>
<gene>
    <name evidence="2" type="ORF">Scep_003462</name>
</gene>
<organism evidence="2 3">
    <name type="scientific">Stephania cephalantha</name>
    <dbReference type="NCBI Taxonomy" id="152367"/>
    <lineage>
        <taxon>Eukaryota</taxon>
        <taxon>Viridiplantae</taxon>
        <taxon>Streptophyta</taxon>
        <taxon>Embryophyta</taxon>
        <taxon>Tracheophyta</taxon>
        <taxon>Spermatophyta</taxon>
        <taxon>Magnoliopsida</taxon>
        <taxon>Ranunculales</taxon>
        <taxon>Menispermaceae</taxon>
        <taxon>Menispermoideae</taxon>
        <taxon>Cissampelideae</taxon>
        <taxon>Stephania</taxon>
    </lineage>
</organism>
<feature type="region of interest" description="Disordered" evidence="1">
    <location>
        <begin position="39"/>
        <end position="58"/>
    </location>
</feature>
<name>A0AAP0KS17_9MAGN</name>
<dbReference type="Proteomes" id="UP001419268">
    <property type="component" value="Unassembled WGS sequence"/>
</dbReference>
<reference evidence="2 3" key="1">
    <citation type="submission" date="2024-01" db="EMBL/GenBank/DDBJ databases">
        <title>Genome assemblies of Stephania.</title>
        <authorList>
            <person name="Yang L."/>
        </authorList>
    </citation>
    <scope>NUCLEOTIDE SEQUENCE [LARGE SCALE GENOMIC DNA]</scope>
    <source>
        <strain evidence="2">JXDWG</strain>
        <tissue evidence="2">Leaf</tissue>
    </source>
</reference>
<proteinExistence type="predicted"/>
<evidence type="ECO:0000313" key="2">
    <source>
        <dbReference type="EMBL" id="KAK9156888.1"/>
    </source>
</evidence>
<dbReference type="EMBL" id="JBBNAG010000002">
    <property type="protein sequence ID" value="KAK9156888.1"/>
    <property type="molecule type" value="Genomic_DNA"/>
</dbReference>
<keyword evidence="3" id="KW-1185">Reference proteome</keyword>
<dbReference type="AlphaFoldDB" id="A0AAP0KS17"/>
<sequence length="177" mass="19404">MVFPPRGADQRQIKLCRALLLVPANPFHPKRQDLRRRTVAEYPPPPPSPSSSTAIVDVDRDSPAQSFIRDRESPRASPDQAASARCALRGLLLGARRCSSPPPALFRTAAAPLFRTRRRASCVRVIRPLRGPCVCGDAVAPRSSAAIAASDRSTAPPLVASAILRRRWLRDHRHGQK</sequence>
<protein>
    <submittedName>
        <fullName evidence="2">Uncharacterized protein</fullName>
    </submittedName>
</protein>
<evidence type="ECO:0000256" key="1">
    <source>
        <dbReference type="SAM" id="MobiDB-lite"/>
    </source>
</evidence>
<accession>A0AAP0KS17</accession>
<evidence type="ECO:0000313" key="3">
    <source>
        <dbReference type="Proteomes" id="UP001419268"/>
    </source>
</evidence>